<reference evidence="1" key="1">
    <citation type="submission" date="2021-06" db="EMBL/GenBank/DDBJ databases">
        <authorList>
            <person name="Kallberg Y."/>
            <person name="Tangrot J."/>
            <person name="Rosling A."/>
        </authorList>
    </citation>
    <scope>NUCLEOTIDE SEQUENCE</scope>
    <source>
        <strain evidence="1">MA461A</strain>
    </source>
</reference>
<evidence type="ECO:0000313" key="1">
    <source>
        <dbReference type="EMBL" id="CAG8831685.1"/>
    </source>
</evidence>
<proteinExistence type="predicted"/>
<sequence>EVIIDEKDYKFVELKDENEVKNFITKCHPRKPSRPARGHRPGYWRPRGGSHGPVIVHHDIHHYHTQIVNHTDYTKINKLNSKLTESEFKLTECEKHKQEIKGKIIECLKLLGINFSLENNLIELIDKLIKACEEMTLVGPVLERIWKCLKVLDPQVAGNFDPNNILTENGNLNSLVKSCYRVYNPKTPYPYINNLSFI</sequence>
<gene>
    <name evidence="1" type="ORF">RPERSI_LOCUS28228</name>
</gene>
<keyword evidence="2" id="KW-1185">Reference proteome</keyword>
<dbReference type="Proteomes" id="UP000789920">
    <property type="component" value="Unassembled WGS sequence"/>
</dbReference>
<feature type="non-terminal residue" evidence="1">
    <location>
        <position position="198"/>
    </location>
</feature>
<comment type="caution">
    <text evidence="1">The sequence shown here is derived from an EMBL/GenBank/DDBJ whole genome shotgun (WGS) entry which is preliminary data.</text>
</comment>
<evidence type="ECO:0000313" key="2">
    <source>
        <dbReference type="Proteomes" id="UP000789920"/>
    </source>
</evidence>
<feature type="non-terminal residue" evidence="1">
    <location>
        <position position="1"/>
    </location>
</feature>
<organism evidence="1 2">
    <name type="scientific">Racocetra persica</name>
    <dbReference type="NCBI Taxonomy" id="160502"/>
    <lineage>
        <taxon>Eukaryota</taxon>
        <taxon>Fungi</taxon>
        <taxon>Fungi incertae sedis</taxon>
        <taxon>Mucoromycota</taxon>
        <taxon>Glomeromycotina</taxon>
        <taxon>Glomeromycetes</taxon>
        <taxon>Diversisporales</taxon>
        <taxon>Gigasporaceae</taxon>
        <taxon>Racocetra</taxon>
    </lineage>
</organism>
<accession>A0ACA9S8J9</accession>
<dbReference type="EMBL" id="CAJVQC010102003">
    <property type="protein sequence ID" value="CAG8831685.1"/>
    <property type="molecule type" value="Genomic_DNA"/>
</dbReference>
<protein>
    <submittedName>
        <fullName evidence="1">8192_t:CDS:1</fullName>
    </submittedName>
</protein>
<name>A0ACA9S8J9_9GLOM</name>